<dbReference type="EMBL" id="QANS01000003">
    <property type="protein sequence ID" value="PTU31417.1"/>
    <property type="molecule type" value="Genomic_DNA"/>
</dbReference>
<dbReference type="RefSeq" id="WP_107939960.1">
    <property type="nucleotide sequence ID" value="NZ_QANS01000003.1"/>
</dbReference>
<dbReference type="PANTHER" id="PTHR44196">
    <property type="entry name" value="DEHYDROGENASE/REDUCTASE SDR FAMILY MEMBER 7B"/>
    <property type="match status" value="1"/>
</dbReference>
<dbReference type="GO" id="GO:0016020">
    <property type="term" value="C:membrane"/>
    <property type="evidence" value="ECO:0007669"/>
    <property type="project" value="TreeGrafter"/>
</dbReference>
<dbReference type="SUPFAM" id="SSF51735">
    <property type="entry name" value="NAD(P)-binding Rossmann-fold domains"/>
    <property type="match status" value="1"/>
</dbReference>
<feature type="domain" description="Ketoreductase" evidence="4">
    <location>
        <begin position="7"/>
        <end position="188"/>
    </location>
</feature>
<name>A0A2T5MFR8_9GAMM</name>
<dbReference type="PROSITE" id="PS00061">
    <property type="entry name" value="ADH_SHORT"/>
    <property type="match status" value="1"/>
</dbReference>
<evidence type="ECO:0000259" key="4">
    <source>
        <dbReference type="SMART" id="SM00822"/>
    </source>
</evidence>
<protein>
    <submittedName>
        <fullName evidence="5">Acetoin dehydrogenase</fullName>
    </submittedName>
</protein>
<comment type="similarity">
    <text evidence="1 3">Belongs to the short-chain dehydrogenases/reductases (SDR) family.</text>
</comment>
<dbReference type="SMART" id="SM00822">
    <property type="entry name" value="PKS_KR"/>
    <property type="match status" value="1"/>
</dbReference>
<keyword evidence="6" id="KW-1185">Reference proteome</keyword>
<dbReference type="InterPro" id="IPR020904">
    <property type="entry name" value="Sc_DH/Rdtase_CS"/>
</dbReference>
<keyword evidence="2" id="KW-0560">Oxidoreductase</keyword>
<dbReference type="Proteomes" id="UP000244248">
    <property type="component" value="Unassembled WGS sequence"/>
</dbReference>
<evidence type="ECO:0000313" key="6">
    <source>
        <dbReference type="Proteomes" id="UP000244248"/>
    </source>
</evidence>
<dbReference type="InterPro" id="IPR057326">
    <property type="entry name" value="KR_dom"/>
</dbReference>
<reference evidence="5 6" key="1">
    <citation type="submission" date="2018-04" db="EMBL/GenBank/DDBJ databases">
        <title>Novel species isolated from glacier.</title>
        <authorList>
            <person name="Liu Q."/>
            <person name="Xin Y.-H."/>
        </authorList>
    </citation>
    <scope>NUCLEOTIDE SEQUENCE [LARGE SCALE GENOMIC DNA]</scope>
    <source>
        <strain evidence="5 6">GT1R17</strain>
    </source>
</reference>
<dbReference type="CDD" id="cd05233">
    <property type="entry name" value="SDR_c"/>
    <property type="match status" value="1"/>
</dbReference>
<dbReference type="GO" id="GO:0016491">
    <property type="term" value="F:oxidoreductase activity"/>
    <property type="evidence" value="ECO:0007669"/>
    <property type="project" value="UniProtKB-KW"/>
</dbReference>
<dbReference type="Gene3D" id="3.40.50.720">
    <property type="entry name" value="NAD(P)-binding Rossmann-like Domain"/>
    <property type="match status" value="1"/>
</dbReference>
<dbReference type="PANTHER" id="PTHR44196:SF1">
    <property type="entry name" value="DEHYDROGENASE_REDUCTASE SDR FAMILY MEMBER 7B"/>
    <property type="match status" value="1"/>
</dbReference>
<accession>A0A2T5MFR8</accession>
<evidence type="ECO:0000256" key="3">
    <source>
        <dbReference type="RuleBase" id="RU000363"/>
    </source>
</evidence>
<evidence type="ECO:0000313" key="5">
    <source>
        <dbReference type="EMBL" id="PTU31417.1"/>
    </source>
</evidence>
<proteinExistence type="inferred from homology"/>
<dbReference type="PRINTS" id="PR00081">
    <property type="entry name" value="GDHRDH"/>
</dbReference>
<gene>
    <name evidence="5" type="ORF">CJD38_08735</name>
</gene>
<dbReference type="InterPro" id="IPR036291">
    <property type="entry name" value="NAD(P)-bd_dom_sf"/>
</dbReference>
<dbReference type="OrthoDB" id="4690547at2"/>
<dbReference type="InterPro" id="IPR002347">
    <property type="entry name" value="SDR_fam"/>
</dbReference>
<sequence>MYSLKGKVAVVTGAGSGIGRALAQLLAAKGCTLALADINEVGLKETAASLPTPPLLQKLDVADRDAVYAFATRVKNELGTAHIVINNAGVAVSQTVADLSYEDFEWIMGINFWGVVYGTKAFLPMLTAQDDGVIVNLSSVFGIIAVPTQSSYNAAKFAVRGFTESLRHELDGTGVSAISVHPGGIKTNIAAASRFYVDPSGVSSRENAAAGFAKMAKTTPEQAAQTIVDGIERGSKRVLIGADAKLIDIIQRLMPVNYWKPMSALMRSMRK</sequence>
<evidence type="ECO:0000256" key="2">
    <source>
        <dbReference type="ARBA" id="ARBA00023002"/>
    </source>
</evidence>
<comment type="caution">
    <text evidence="5">The sequence shown here is derived from an EMBL/GenBank/DDBJ whole genome shotgun (WGS) entry which is preliminary data.</text>
</comment>
<evidence type="ECO:0000256" key="1">
    <source>
        <dbReference type="ARBA" id="ARBA00006484"/>
    </source>
</evidence>
<dbReference type="PRINTS" id="PR00080">
    <property type="entry name" value="SDRFAMILY"/>
</dbReference>
<dbReference type="Pfam" id="PF00106">
    <property type="entry name" value="adh_short"/>
    <property type="match status" value="1"/>
</dbReference>
<organism evidence="5 6">
    <name type="scientific">Stenotrophobium rhamnosiphilum</name>
    <dbReference type="NCBI Taxonomy" id="2029166"/>
    <lineage>
        <taxon>Bacteria</taxon>
        <taxon>Pseudomonadati</taxon>
        <taxon>Pseudomonadota</taxon>
        <taxon>Gammaproteobacteria</taxon>
        <taxon>Nevskiales</taxon>
        <taxon>Nevskiaceae</taxon>
        <taxon>Stenotrophobium</taxon>
    </lineage>
</organism>
<dbReference type="AlphaFoldDB" id="A0A2T5MFR8"/>